<protein>
    <submittedName>
        <fullName evidence="2">Uncharacterized protein</fullName>
    </submittedName>
</protein>
<reference evidence="2" key="1">
    <citation type="submission" date="2021-08" db="EMBL/GenBank/DDBJ databases">
        <authorList>
            <person name="Nwanade C."/>
            <person name="Wang M."/>
            <person name="Masoudi A."/>
            <person name="Yu Z."/>
            <person name="Liu J."/>
        </authorList>
    </citation>
    <scope>NUCLEOTIDE SEQUENCE</scope>
    <source>
        <strain evidence="2">S122</strain>
    </source>
</reference>
<organism evidence="2 3">
    <name type="scientific">Leisingera caerulea</name>
    <name type="common">Phaeobacter caeruleus</name>
    <dbReference type="NCBI Taxonomy" id="506591"/>
    <lineage>
        <taxon>Bacteria</taxon>
        <taxon>Pseudomonadati</taxon>
        <taxon>Pseudomonadota</taxon>
        <taxon>Alphaproteobacteria</taxon>
        <taxon>Rhodobacterales</taxon>
        <taxon>Roseobacteraceae</taxon>
        <taxon>Leisingera</taxon>
    </lineage>
</organism>
<keyword evidence="1" id="KW-0812">Transmembrane</keyword>
<accession>A0A9Q9M286</accession>
<dbReference type="RefSeq" id="WP_259972394.1">
    <property type="nucleotide sequence ID" value="NZ_CP081070.1"/>
</dbReference>
<dbReference type="Proteomes" id="UP001058713">
    <property type="component" value="Chromosome"/>
</dbReference>
<feature type="transmembrane region" description="Helical" evidence="1">
    <location>
        <begin position="385"/>
        <end position="405"/>
    </location>
</feature>
<keyword evidence="1" id="KW-0472">Membrane</keyword>
<proteinExistence type="predicted"/>
<dbReference type="AlphaFoldDB" id="A0A9Q9M286"/>
<keyword evidence="1" id="KW-1133">Transmembrane helix</keyword>
<gene>
    <name evidence="2" type="ORF">K3721_07625</name>
</gene>
<evidence type="ECO:0000313" key="3">
    <source>
        <dbReference type="Proteomes" id="UP001058713"/>
    </source>
</evidence>
<name>A0A9Q9M286_LEICA</name>
<dbReference type="KEGG" id="lcae:K3721_07625"/>
<sequence>MKENGRSLSGRASDRILLLDDLTRCPHNGVERHPQSLAAIKAMLSPAVAGPFAIPDLELLTAGDGDAFDVHLSVSEIMEMAGQEAGLSGWARFHQLVEAPARLVAYLRERLAEARLVIGFELPTLIFVALCDAGYRVIDLGVGPIRFLPELNFEVRSSSDALHSSLSRWVVPDSELCAGVASYSGMAQRTSPSIEELGRVGLLLGQTAVDTSLIFGDGMFDPAANVQALLEWAEPLDTILYKPHPFHLGFAMATILEQAGNRVLCTDFPTYQLLSLNTVKAALAISSGTLVEAKYFNVEPTALMTPPRWGARRHHHLAISPDFLSPAGLSVLLDREIPAGTPGKGPSLRRVLGSWGDQEKLRKLKTKSLRRARLQAWIYLNRKQLRAGGGMLLFAALGAAVFAIIGS</sequence>
<evidence type="ECO:0000256" key="1">
    <source>
        <dbReference type="SAM" id="Phobius"/>
    </source>
</evidence>
<evidence type="ECO:0000313" key="2">
    <source>
        <dbReference type="EMBL" id="UWQ55402.1"/>
    </source>
</evidence>
<dbReference type="EMBL" id="CP081070">
    <property type="protein sequence ID" value="UWQ55402.1"/>
    <property type="molecule type" value="Genomic_DNA"/>
</dbReference>